<dbReference type="InterPro" id="IPR013406">
    <property type="entry name" value="CHP02574_addiction_mod"/>
</dbReference>
<evidence type="ECO:0008006" key="3">
    <source>
        <dbReference type="Google" id="ProtNLM"/>
    </source>
</evidence>
<organism evidence="1 2">
    <name type="scientific">Thiocapsa imhoffii</name>
    <dbReference type="NCBI Taxonomy" id="382777"/>
    <lineage>
        <taxon>Bacteria</taxon>
        <taxon>Pseudomonadati</taxon>
        <taxon>Pseudomonadota</taxon>
        <taxon>Gammaproteobacteria</taxon>
        <taxon>Chromatiales</taxon>
        <taxon>Chromatiaceae</taxon>
        <taxon>Thiocapsa</taxon>
    </lineage>
</organism>
<dbReference type="Pfam" id="PF09720">
    <property type="entry name" value="Unstab_antitox"/>
    <property type="match status" value="1"/>
</dbReference>
<reference evidence="1 2" key="1">
    <citation type="journal article" date="2020" name="Microorganisms">
        <title>Osmotic Adaptation and Compatible Solute Biosynthesis of Phototrophic Bacteria as Revealed from Genome Analyses.</title>
        <authorList>
            <person name="Imhoff J.F."/>
            <person name="Rahn T."/>
            <person name="Kunzel S."/>
            <person name="Keller A."/>
            <person name="Neulinger S.C."/>
        </authorList>
    </citation>
    <scope>NUCLEOTIDE SEQUENCE [LARGE SCALE GENOMIC DNA]</scope>
    <source>
        <strain evidence="1 2">DSM 21303</strain>
    </source>
</reference>
<keyword evidence="2" id="KW-1185">Reference proteome</keyword>
<evidence type="ECO:0000313" key="2">
    <source>
        <dbReference type="Proteomes" id="UP001138802"/>
    </source>
</evidence>
<evidence type="ECO:0000313" key="1">
    <source>
        <dbReference type="EMBL" id="MBK1646356.1"/>
    </source>
</evidence>
<dbReference type="RefSeq" id="WP_371829726.1">
    <property type="nucleotide sequence ID" value="NZ_NRSD01000024.1"/>
</dbReference>
<dbReference type="Proteomes" id="UP001138802">
    <property type="component" value="Unassembled WGS sequence"/>
</dbReference>
<sequence length="63" mass="7576">MSISERLRTMEAIWDSLLYDDAHMPSPEWHGSILAERKKKSMMDPRRFCPLRKSKKGISRRWK</sequence>
<protein>
    <recommendedName>
        <fullName evidence="3">Addiction module antitoxin RelB</fullName>
    </recommendedName>
</protein>
<accession>A0A9X1BB29</accession>
<gene>
    <name evidence="1" type="ORF">CKO25_17230</name>
</gene>
<dbReference type="AlphaFoldDB" id="A0A9X1BB29"/>
<comment type="caution">
    <text evidence="1">The sequence shown here is derived from an EMBL/GenBank/DDBJ whole genome shotgun (WGS) entry which is preliminary data.</text>
</comment>
<dbReference type="EMBL" id="NRSD01000024">
    <property type="protein sequence ID" value="MBK1646356.1"/>
    <property type="molecule type" value="Genomic_DNA"/>
</dbReference>
<proteinExistence type="predicted"/>
<name>A0A9X1BB29_9GAMM</name>